<dbReference type="SUPFAM" id="SSF55347">
    <property type="entry name" value="Glyceraldehyde-3-phosphate dehydrogenase-like, C-terminal domain"/>
    <property type="match status" value="1"/>
</dbReference>
<dbReference type="GO" id="GO:0016491">
    <property type="term" value="F:oxidoreductase activity"/>
    <property type="evidence" value="ECO:0007669"/>
    <property type="project" value="UniProtKB-KW"/>
</dbReference>
<dbReference type="NCBIfam" id="NF041392">
    <property type="entry name" value="XylDh_Gfo6_Halo"/>
    <property type="match status" value="1"/>
</dbReference>
<name>A0A8U0HPN6_9EURY</name>
<dbReference type="RefSeq" id="WP_248648878.1">
    <property type="nucleotide sequence ID" value="NZ_CP096659.1"/>
</dbReference>
<dbReference type="EMBL" id="CP096659">
    <property type="protein sequence ID" value="UPV72819.1"/>
    <property type="molecule type" value="Genomic_DNA"/>
</dbReference>
<comment type="similarity">
    <text evidence="1">Belongs to the Gfo/Idh/MocA family.</text>
</comment>
<evidence type="ECO:0000313" key="5">
    <source>
        <dbReference type="EMBL" id="UPV72819.1"/>
    </source>
</evidence>
<protein>
    <submittedName>
        <fullName evidence="5">Gfo/Idh/MocA family oxidoreductase</fullName>
    </submittedName>
</protein>
<dbReference type="InterPro" id="IPR049838">
    <property type="entry name" value="XacA-like"/>
</dbReference>
<dbReference type="SUPFAM" id="SSF51735">
    <property type="entry name" value="NAD(P)-binding Rossmann-fold domains"/>
    <property type="match status" value="1"/>
</dbReference>
<dbReference type="GO" id="GO:0000166">
    <property type="term" value="F:nucleotide binding"/>
    <property type="evidence" value="ECO:0007669"/>
    <property type="project" value="InterPro"/>
</dbReference>
<sequence>MDLNALSEFARRDWETETDHDPVRFAMIGLGWWTREEAIPATEESDRCETTVVVSGDRDKAEDVAEASANADVALTYDEFHDGEATDEYDAVYVATPNAKHLEFAESAAEFGKAVLCEKPMEATPERARQMVERCEGEVPLMVAYRMHTEPVVRRARELVADGAIGDPVLVHGSMSQDLLEIFSNPDQWRLDPDLSGPGASVMDLGIYPLNTARFVLGADPVEVSAFARSEGEAFSDVPDEAATFEVRFDDGTLAACSASQHAVRSSHLRVVGTEGEVSIEPAFFDRQDRQFALEVDGTRANVDYEQVDQMLEEFDYFAHQVRTGGDFHADGRHGLVDIEALHAIYESAESGSAVTVLAED</sequence>
<dbReference type="Gene3D" id="3.30.360.10">
    <property type="entry name" value="Dihydrodipicolinate Reductase, domain 2"/>
    <property type="match status" value="1"/>
</dbReference>
<dbReference type="GeneID" id="72185469"/>
<dbReference type="Pfam" id="PF22725">
    <property type="entry name" value="GFO_IDH_MocA_C3"/>
    <property type="match status" value="1"/>
</dbReference>
<dbReference type="Gene3D" id="3.40.50.720">
    <property type="entry name" value="NAD(P)-binding Rossmann-like Domain"/>
    <property type="match status" value="1"/>
</dbReference>
<organism evidence="5 6">
    <name type="scientific">Halorussus limi</name>
    <dbReference type="NCBI Taxonomy" id="2938695"/>
    <lineage>
        <taxon>Archaea</taxon>
        <taxon>Methanobacteriati</taxon>
        <taxon>Methanobacteriota</taxon>
        <taxon>Stenosarchaea group</taxon>
        <taxon>Halobacteria</taxon>
        <taxon>Halobacteriales</taxon>
        <taxon>Haladaptataceae</taxon>
        <taxon>Halorussus</taxon>
    </lineage>
</organism>
<evidence type="ECO:0000259" key="4">
    <source>
        <dbReference type="Pfam" id="PF22725"/>
    </source>
</evidence>
<accession>A0A8U0HPN6</accession>
<dbReference type="InterPro" id="IPR036291">
    <property type="entry name" value="NAD(P)-bd_dom_sf"/>
</dbReference>
<dbReference type="PANTHER" id="PTHR22604:SF105">
    <property type="entry name" value="TRANS-1,2-DIHYDROBENZENE-1,2-DIOL DEHYDROGENASE"/>
    <property type="match status" value="1"/>
</dbReference>
<dbReference type="InterPro" id="IPR000683">
    <property type="entry name" value="Gfo/Idh/MocA-like_OxRdtase_N"/>
</dbReference>
<keyword evidence="6" id="KW-1185">Reference proteome</keyword>
<feature type="domain" description="GFO/IDH/MocA-like oxidoreductase" evidence="4">
    <location>
        <begin position="153"/>
        <end position="278"/>
    </location>
</feature>
<dbReference type="PANTHER" id="PTHR22604">
    <property type="entry name" value="OXIDOREDUCTASES"/>
    <property type="match status" value="1"/>
</dbReference>
<dbReference type="Proteomes" id="UP000830729">
    <property type="component" value="Chromosome"/>
</dbReference>
<dbReference type="AlphaFoldDB" id="A0A8U0HPN6"/>
<evidence type="ECO:0000256" key="2">
    <source>
        <dbReference type="ARBA" id="ARBA00023002"/>
    </source>
</evidence>
<reference evidence="5 6" key="1">
    <citation type="submission" date="2022-04" db="EMBL/GenBank/DDBJ databases">
        <title>Diverse halophilic archaea isolated from saline environments.</title>
        <authorList>
            <person name="Cui H.-L."/>
        </authorList>
    </citation>
    <scope>NUCLEOTIDE SEQUENCE [LARGE SCALE GENOMIC DNA]</scope>
    <source>
        <strain evidence="5 6">XZYJT49</strain>
    </source>
</reference>
<dbReference type="Pfam" id="PF01408">
    <property type="entry name" value="GFO_IDH_MocA"/>
    <property type="match status" value="1"/>
</dbReference>
<dbReference type="InterPro" id="IPR050984">
    <property type="entry name" value="Gfo/Idh/MocA_domain"/>
</dbReference>
<evidence type="ECO:0000256" key="1">
    <source>
        <dbReference type="ARBA" id="ARBA00010928"/>
    </source>
</evidence>
<evidence type="ECO:0000313" key="6">
    <source>
        <dbReference type="Proteomes" id="UP000830729"/>
    </source>
</evidence>
<keyword evidence="2" id="KW-0560">Oxidoreductase</keyword>
<proteinExistence type="inferred from homology"/>
<evidence type="ECO:0000259" key="3">
    <source>
        <dbReference type="Pfam" id="PF01408"/>
    </source>
</evidence>
<dbReference type="KEGG" id="halx:M0R89_09680"/>
<feature type="domain" description="Gfo/Idh/MocA-like oxidoreductase N-terminal" evidence="3">
    <location>
        <begin position="23"/>
        <end position="137"/>
    </location>
</feature>
<dbReference type="InterPro" id="IPR055170">
    <property type="entry name" value="GFO_IDH_MocA-like_dom"/>
</dbReference>
<gene>
    <name evidence="5" type="ORF">M0R89_09680</name>
</gene>